<evidence type="ECO:0000313" key="5">
    <source>
        <dbReference type="Proteomes" id="UP000005426"/>
    </source>
</evidence>
<dbReference type="InterPro" id="IPR057326">
    <property type="entry name" value="KR_dom"/>
</dbReference>
<evidence type="ECO:0000259" key="3">
    <source>
        <dbReference type="SMART" id="SM00822"/>
    </source>
</evidence>
<comment type="caution">
    <text evidence="4">The sequence shown here is derived from an EMBL/GenBank/DDBJ whole genome shotgun (WGS) entry which is preliminary data.</text>
</comment>
<dbReference type="KEGG" id="tatv:25778268"/>
<dbReference type="Pfam" id="PF00106">
    <property type="entry name" value="adh_short"/>
    <property type="match status" value="1"/>
</dbReference>
<evidence type="ECO:0000256" key="1">
    <source>
        <dbReference type="ARBA" id="ARBA00006484"/>
    </source>
</evidence>
<proteinExistence type="inferred from homology"/>
<protein>
    <recommendedName>
        <fullName evidence="3">Ketoreductase domain-containing protein</fullName>
    </recommendedName>
</protein>
<dbReference type="CDD" id="cd05233">
    <property type="entry name" value="SDR_c"/>
    <property type="match status" value="1"/>
</dbReference>
<dbReference type="Proteomes" id="UP000005426">
    <property type="component" value="Unassembled WGS sequence"/>
</dbReference>
<accession>G9PBX8</accession>
<dbReference type="PANTHER" id="PTHR44196">
    <property type="entry name" value="DEHYDROGENASE/REDUCTASE SDR FAMILY MEMBER 7B"/>
    <property type="match status" value="1"/>
</dbReference>
<organism evidence="4 5">
    <name type="scientific">Hypocrea atroviridis (strain ATCC 20476 / IMI 206040)</name>
    <name type="common">Trichoderma atroviride</name>
    <dbReference type="NCBI Taxonomy" id="452589"/>
    <lineage>
        <taxon>Eukaryota</taxon>
        <taxon>Fungi</taxon>
        <taxon>Dikarya</taxon>
        <taxon>Ascomycota</taxon>
        <taxon>Pezizomycotina</taxon>
        <taxon>Sordariomycetes</taxon>
        <taxon>Hypocreomycetidae</taxon>
        <taxon>Hypocreales</taxon>
        <taxon>Hypocreaceae</taxon>
        <taxon>Trichoderma</taxon>
    </lineage>
</organism>
<keyword evidence="5" id="KW-1185">Reference proteome</keyword>
<dbReference type="GO" id="GO:0016491">
    <property type="term" value="F:oxidoreductase activity"/>
    <property type="evidence" value="ECO:0007669"/>
    <property type="project" value="UniProtKB-KW"/>
</dbReference>
<sequence>MDNTDEIAIPKWVSFTKEWHTKPYPDISPSRRGLSATGKNVVITGGGTGIGKAVAIAFGQAGARSVSILGRRLDRLKSSVIAISAAAQSHTEVLYRTVDLTDRAQVEDALASITSAVGKVDIFVNNAGALPPLKPVAKYDAATFMRAFEMNVLTSLNAIQAFLPLAGADPILLNISTNLAHIKPMLGMSAYASSKAGQLKMVEHFAAENPELHVVSIQPGVIATEIAGPDSNVQGQDEVELPGHFCVWLASAEAKFLKGKFVWANWDVRELLQRKEEIRDSRLLTVGLAGVAM</sequence>
<dbReference type="OMA" id="LNWVVEG"/>
<dbReference type="eggNOG" id="KOG1204">
    <property type="taxonomic scope" value="Eukaryota"/>
</dbReference>
<dbReference type="Gene3D" id="3.40.50.720">
    <property type="entry name" value="NAD(P)-binding Rossmann-like Domain"/>
    <property type="match status" value="1"/>
</dbReference>
<feature type="domain" description="Ketoreductase" evidence="3">
    <location>
        <begin position="39"/>
        <end position="225"/>
    </location>
</feature>
<comment type="similarity">
    <text evidence="1">Belongs to the short-chain dehydrogenases/reductases (SDR) family.</text>
</comment>
<dbReference type="InterPro" id="IPR036291">
    <property type="entry name" value="NAD(P)-bd_dom_sf"/>
</dbReference>
<dbReference type="SUPFAM" id="SSF51735">
    <property type="entry name" value="NAD(P)-binding Rossmann-fold domains"/>
    <property type="match status" value="1"/>
</dbReference>
<dbReference type="STRING" id="452589.G9PBX8"/>
<dbReference type="PANTHER" id="PTHR44196:SF1">
    <property type="entry name" value="DEHYDROGENASE_REDUCTASE SDR FAMILY MEMBER 7B"/>
    <property type="match status" value="1"/>
</dbReference>
<evidence type="ECO:0000313" key="4">
    <source>
        <dbReference type="EMBL" id="EHK39361.1"/>
    </source>
</evidence>
<dbReference type="EMBL" id="ABDG02000029">
    <property type="protein sequence ID" value="EHK39361.1"/>
    <property type="molecule type" value="Genomic_DNA"/>
</dbReference>
<dbReference type="SMART" id="SM00822">
    <property type="entry name" value="PKS_KR"/>
    <property type="match status" value="1"/>
</dbReference>
<gene>
    <name evidence="4" type="ORF">TRIATDRAFT_231183</name>
</gene>
<keyword evidence="2" id="KW-0560">Oxidoreductase</keyword>
<evidence type="ECO:0000256" key="2">
    <source>
        <dbReference type="ARBA" id="ARBA00023002"/>
    </source>
</evidence>
<dbReference type="PRINTS" id="PR00081">
    <property type="entry name" value="GDHRDH"/>
</dbReference>
<dbReference type="RefSeq" id="XP_013937525.1">
    <property type="nucleotide sequence ID" value="XM_014082050.1"/>
</dbReference>
<dbReference type="InterPro" id="IPR002347">
    <property type="entry name" value="SDR_fam"/>
</dbReference>
<dbReference type="GeneID" id="25778268"/>
<dbReference type="HOGENOM" id="CLU_010194_8_2_1"/>
<reference evidence="4 5" key="1">
    <citation type="journal article" date="2011" name="Genome Biol.">
        <title>Comparative genome sequence analysis underscores mycoparasitism as the ancestral life style of Trichoderma.</title>
        <authorList>
            <person name="Kubicek C.P."/>
            <person name="Herrera-Estrella A."/>
            <person name="Seidl-Seiboth V."/>
            <person name="Martinez D.A."/>
            <person name="Druzhinina I.S."/>
            <person name="Thon M."/>
            <person name="Zeilinger S."/>
            <person name="Casas-Flores S."/>
            <person name="Horwitz B.A."/>
            <person name="Mukherjee P.K."/>
            <person name="Mukherjee M."/>
            <person name="Kredics L."/>
            <person name="Alcaraz L.D."/>
            <person name="Aerts A."/>
            <person name="Antal Z."/>
            <person name="Atanasova L."/>
            <person name="Cervantes-Badillo M.G."/>
            <person name="Challacombe J."/>
            <person name="Chertkov O."/>
            <person name="McCluskey K."/>
            <person name="Coulpier F."/>
            <person name="Deshpande N."/>
            <person name="von Doehren H."/>
            <person name="Ebbole D.J."/>
            <person name="Esquivel-Naranjo E.U."/>
            <person name="Fekete E."/>
            <person name="Flipphi M."/>
            <person name="Glaser F."/>
            <person name="Gomez-Rodriguez E.Y."/>
            <person name="Gruber S."/>
            <person name="Han C."/>
            <person name="Henrissat B."/>
            <person name="Hermosa R."/>
            <person name="Hernandez-Onate M."/>
            <person name="Karaffa L."/>
            <person name="Kosti I."/>
            <person name="Le Crom S."/>
            <person name="Lindquist E."/>
            <person name="Lucas S."/>
            <person name="Luebeck M."/>
            <person name="Luebeck P.S."/>
            <person name="Margeot A."/>
            <person name="Metz B."/>
            <person name="Misra M."/>
            <person name="Nevalainen H."/>
            <person name="Omann M."/>
            <person name="Packer N."/>
            <person name="Perrone G."/>
            <person name="Uresti-Rivera E.E."/>
            <person name="Salamov A."/>
            <person name="Schmoll M."/>
            <person name="Seiboth B."/>
            <person name="Shapiro H."/>
            <person name="Sukno S."/>
            <person name="Tamayo-Ramos J.A."/>
            <person name="Tisch D."/>
            <person name="Wiest A."/>
            <person name="Wilkinson H.H."/>
            <person name="Zhang M."/>
            <person name="Coutinho P.M."/>
            <person name="Kenerley C.M."/>
            <person name="Monte E."/>
            <person name="Baker S.E."/>
            <person name="Grigoriev I.V."/>
        </authorList>
    </citation>
    <scope>NUCLEOTIDE SEQUENCE [LARGE SCALE GENOMIC DNA]</scope>
    <source>
        <strain evidence="5">ATCC 20476 / IMI 206040</strain>
    </source>
</reference>
<dbReference type="AlphaFoldDB" id="G9PBX8"/>
<dbReference type="GO" id="GO:0016020">
    <property type="term" value="C:membrane"/>
    <property type="evidence" value="ECO:0007669"/>
    <property type="project" value="TreeGrafter"/>
</dbReference>
<dbReference type="OrthoDB" id="1933717at2759"/>
<name>G9PBX8_HYPAI</name>